<accession>A0ABR7FSR2</accession>
<dbReference type="EMBL" id="JACOOS010000013">
    <property type="protein sequence ID" value="MBC5678230.1"/>
    <property type="molecule type" value="Genomic_DNA"/>
</dbReference>
<keyword evidence="2" id="KW-1185">Reference proteome</keyword>
<sequence length="74" mass="8225">MPKFPACNVPVAFVAKVMKKDATFIRAGIEQGWLPIGYAKPSEKTGKMSYYISPKLLWEVTGILYQPEKEGCDG</sequence>
<proteinExistence type="predicted"/>
<dbReference type="RefSeq" id="WP_006566317.1">
    <property type="nucleotide sequence ID" value="NZ_JACOOS010000013.1"/>
</dbReference>
<reference evidence="1 2" key="1">
    <citation type="submission" date="2020-08" db="EMBL/GenBank/DDBJ databases">
        <title>Genome public.</title>
        <authorList>
            <person name="Liu C."/>
            <person name="Sun Q."/>
        </authorList>
    </citation>
    <scope>NUCLEOTIDE SEQUENCE [LARGE SCALE GENOMIC DNA]</scope>
    <source>
        <strain evidence="1 2">NSJ-7</strain>
    </source>
</reference>
<organism evidence="1 2">
    <name type="scientific">Anaerostipes hominis</name>
    <name type="common">ex Liu et al. 2021</name>
    <dbReference type="NCBI Taxonomy" id="2763018"/>
    <lineage>
        <taxon>Bacteria</taxon>
        <taxon>Bacillati</taxon>
        <taxon>Bacillota</taxon>
        <taxon>Clostridia</taxon>
        <taxon>Lachnospirales</taxon>
        <taxon>Lachnospiraceae</taxon>
        <taxon>Anaerostipes</taxon>
    </lineage>
</organism>
<protein>
    <submittedName>
        <fullName evidence="1">Uncharacterized protein</fullName>
    </submittedName>
</protein>
<name>A0ABR7FSR2_9FIRM</name>
<evidence type="ECO:0000313" key="1">
    <source>
        <dbReference type="EMBL" id="MBC5678230.1"/>
    </source>
</evidence>
<gene>
    <name evidence="1" type="ORF">H8S22_11645</name>
</gene>
<dbReference type="Proteomes" id="UP000635828">
    <property type="component" value="Unassembled WGS sequence"/>
</dbReference>
<evidence type="ECO:0000313" key="2">
    <source>
        <dbReference type="Proteomes" id="UP000635828"/>
    </source>
</evidence>
<comment type="caution">
    <text evidence="1">The sequence shown here is derived from an EMBL/GenBank/DDBJ whole genome shotgun (WGS) entry which is preliminary data.</text>
</comment>